<dbReference type="PROSITE" id="PS50404">
    <property type="entry name" value="GST_NTER"/>
    <property type="match status" value="1"/>
</dbReference>
<organism evidence="5 6">
    <name type="scientific">Pleomassaria siparia CBS 279.74</name>
    <dbReference type="NCBI Taxonomy" id="1314801"/>
    <lineage>
        <taxon>Eukaryota</taxon>
        <taxon>Fungi</taxon>
        <taxon>Dikarya</taxon>
        <taxon>Ascomycota</taxon>
        <taxon>Pezizomycotina</taxon>
        <taxon>Dothideomycetes</taxon>
        <taxon>Pleosporomycetidae</taxon>
        <taxon>Pleosporales</taxon>
        <taxon>Pleomassariaceae</taxon>
        <taxon>Pleomassaria</taxon>
    </lineage>
</organism>
<dbReference type="OrthoDB" id="202840at2759"/>
<evidence type="ECO:0000313" key="6">
    <source>
        <dbReference type="Proteomes" id="UP000799428"/>
    </source>
</evidence>
<reference evidence="5" key="1">
    <citation type="journal article" date="2020" name="Stud. Mycol.">
        <title>101 Dothideomycetes genomes: a test case for predicting lifestyles and emergence of pathogens.</title>
        <authorList>
            <person name="Haridas S."/>
            <person name="Albert R."/>
            <person name="Binder M."/>
            <person name="Bloem J."/>
            <person name="Labutti K."/>
            <person name="Salamov A."/>
            <person name="Andreopoulos B."/>
            <person name="Baker S."/>
            <person name="Barry K."/>
            <person name="Bills G."/>
            <person name="Bluhm B."/>
            <person name="Cannon C."/>
            <person name="Castanera R."/>
            <person name="Culley D."/>
            <person name="Daum C."/>
            <person name="Ezra D."/>
            <person name="Gonzalez J."/>
            <person name="Henrissat B."/>
            <person name="Kuo A."/>
            <person name="Liang C."/>
            <person name="Lipzen A."/>
            <person name="Lutzoni F."/>
            <person name="Magnuson J."/>
            <person name="Mondo S."/>
            <person name="Nolan M."/>
            <person name="Ohm R."/>
            <person name="Pangilinan J."/>
            <person name="Park H.-J."/>
            <person name="Ramirez L."/>
            <person name="Alfaro M."/>
            <person name="Sun H."/>
            <person name="Tritt A."/>
            <person name="Yoshinaga Y."/>
            <person name="Zwiers L.-H."/>
            <person name="Turgeon B."/>
            <person name="Goodwin S."/>
            <person name="Spatafora J."/>
            <person name="Crous P."/>
            <person name="Grigoriev I."/>
        </authorList>
    </citation>
    <scope>NUCLEOTIDE SEQUENCE</scope>
    <source>
        <strain evidence="5">CBS 279.74</strain>
    </source>
</reference>
<dbReference type="PANTHER" id="PTHR44051:SF8">
    <property type="entry name" value="GLUTATHIONE S-TRANSFERASE GSTA"/>
    <property type="match status" value="1"/>
</dbReference>
<dbReference type="Proteomes" id="UP000799428">
    <property type="component" value="Unassembled WGS sequence"/>
</dbReference>
<feature type="domain" description="GST N-terminal" evidence="3">
    <location>
        <begin position="257"/>
        <end position="347"/>
    </location>
</feature>
<dbReference type="Gene3D" id="3.40.30.10">
    <property type="entry name" value="Glutaredoxin"/>
    <property type="match status" value="1"/>
</dbReference>
<gene>
    <name evidence="5" type="ORF">K504DRAFT_467691</name>
</gene>
<dbReference type="EMBL" id="MU005770">
    <property type="protein sequence ID" value="KAF2709742.1"/>
    <property type="molecule type" value="Genomic_DNA"/>
</dbReference>
<feature type="region of interest" description="Disordered" evidence="2">
    <location>
        <begin position="151"/>
        <end position="175"/>
    </location>
</feature>
<dbReference type="InterPro" id="IPR058268">
    <property type="entry name" value="DUF7962"/>
</dbReference>
<dbReference type="InterPro" id="IPR036282">
    <property type="entry name" value="Glutathione-S-Trfase_C_sf"/>
</dbReference>
<dbReference type="SUPFAM" id="SSF52833">
    <property type="entry name" value="Thioredoxin-like"/>
    <property type="match status" value="1"/>
</dbReference>
<accession>A0A6G1KBA0</accession>
<dbReference type="PANTHER" id="PTHR44051">
    <property type="entry name" value="GLUTATHIONE S-TRANSFERASE-RELATED"/>
    <property type="match status" value="1"/>
</dbReference>
<evidence type="ECO:0000259" key="4">
    <source>
        <dbReference type="PROSITE" id="PS50405"/>
    </source>
</evidence>
<dbReference type="SUPFAM" id="SSF47616">
    <property type="entry name" value="GST C-terminal domain-like"/>
    <property type="match status" value="2"/>
</dbReference>
<evidence type="ECO:0000259" key="3">
    <source>
        <dbReference type="PROSITE" id="PS50404"/>
    </source>
</evidence>
<sequence>MTPSNPAEAGIRKLLENWTIDGGLFANCVKLLPYWTPNGLLQDQAFLDDRQGLMGGRRLTAEVMEQGRPEGLQHMRQAFEVVETTLLADGRKWILGGNEPTVADIDGVWPFEWLMIDPYMAESLPEEFASEEKFPKTFAWVRRFMDEVKTRKTQGPKPTRLDGSAMKERVVGSSTEQEMLTVNDDDPLKLKKGDEVEVYASDYGMSHKDRGILVGLTISEVVIQNSKGLYLHFPRWNYRIERVQPPKTSPSSAPKTPSLRLIYHHASPFARKVFLLAHELGLEQAITLQKVVVCPIPFPGWSDDNDEVAASNPMAKIPCLLSSDLNGGLYDSRVICDYLENLALVTRKKDSRYWQLKALGACADGVMDAAILIVYEKRIREPRGLKLDEWIGGQRTKMLRGLDRFESAAKEELLIEPPSNGPASADGVAIVVAVATMDQMEFLGINWREGRPELAKWFSKWAGRQSFQQTTPEKEWNAGGSSKI</sequence>
<dbReference type="PROSITE" id="PS50405">
    <property type="entry name" value="GST_CTER"/>
    <property type="match status" value="1"/>
</dbReference>
<dbReference type="Gene3D" id="1.20.1050.10">
    <property type="match status" value="2"/>
</dbReference>
<evidence type="ECO:0008006" key="7">
    <source>
        <dbReference type="Google" id="ProtNLM"/>
    </source>
</evidence>
<keyword evidence="6" id="KW-1185">Reference proteome</keyword>
<proteinExistence type="inferred from homology"/>
<protein>
    <recommendedName>
        <fullName evidence="7">GST N-terminal domain-containing protein</fullName>
    </recommendedName>
</protein>
<evidence type="ECO:0000256" key="1">
    <source>
        <dbReference type="ARBA" id="ARBA00007409"/>
    </source>
</evidence>
<dbReference type="InterPro" id="IPR010987">
    <property type="entry name" value="Glutathione-S-Trfase_C-like"/>
</dbReference>
<dbReference type="InterPro" id="IPR004045">
    <property type="entry name" value="Glutathione_S-Trfase_N"/>
</dbReference>
<evidence type="ECO:0000313" key="5">
    <source>
        <dbReference type="EMBL" id="KAF2709742.1"/>
    </source>
</evidence>
<feature type="domain" description="GST C-terminal" evidence="4">
    <location>
        <begin position="5"/>
        <end position="165"/>
    </location>
</feature>
<dbReference type="InterPro" id="IPR036249">
    <property type="entry name" value="Thioredoxin-like_sf"/>
</dbReference>
<dbReference type="AlphaFoldDB" id="A0A6G1KBA0"/>
<name>A0A6G1KBA0_9PLEO</name>
<dbReference type="Pfam" id="PF13409">
    <property type="entry name" value="GST_N_2"/>
    <property type="match status" value="1"/>
</dbReference>
<comment type="similarity">
    <text evidence="1">Belongs to the GST superfamily.</text>
</comment>
<dbReference type="Gene3D" id="3.40.30.110">
    <property type="match status" value="1"/>
</dbReference>
<dbReference type="Pfam" id="PF25907">
    <property type="entry name" value="DUF7962"/>
    <property type="match status" value="1"/>
</dbReference>
<evidence type="ECO:0000256" key="2">
    <source>
        <dbReference type="SAM" id="MobiDB-lite"/>
    </source>
</evidence>